<reference evidence="3" key="1">
    <citation type="journal article" date="2019" name="Int. J. Syst. Evol. Microbiol.">
        <title>The Global Catalogue of Microorganisms (GCM) 10K type strain sequencing project: providing services to taxonomists for standard genome sequencing and annotation.</title>
        <authorList>
            <consortium name="The Broad Institute Genomics Platform"/>
            <consortium name="The Broad Institute Genome Sequencing Center for Infectious Disease"/>
            <person name="Wu L."/>
            <person name="Ma J."/>
        </authorList>
    </citation>
    <scope>NUCLEOTIDE SEQUENCE [LARGE SCALE GENOMIC DNA]</scope>
    <source>
        <strain evidence="3">KACC 14249</strain>
    </source>
</reference>
<gene>
    <name evidence="2" type="ORF">ACFQDO_10640</name>
</gene>
<dbReference type="Proteomes" id="UP001596189">
    <property type="component" value="Unassembled WGS sequence"/>
</dbReference>
<name>A0ABW1JF73_9ACTN</name>
<protein>
    <submittedName>
        <fullName evidence="2">DUF3137 domain-containing protein</fullName>
    </submittedName>
</protein>
<proteinExistence type="predicted"/>
<comment type="caution">
    <text evidence="2">The sequence shown here is derived from an EMBL/GenBank/DDBJ whole genome shotgun (WGS) entry which is preliminary data.</text>
</comment>
<feature type="transmembrane region" description="Helical" evidence="1">
    <location>
        <begin position="6"/>
        <end position="25"/>
    </location>
</feature>
<evidence type="ECO:0000313" key="3">
    <source>
        <dbReference type="Proteomes" id="UP001596189"/>
    </source>
</evidence>
<evidence type="ECO:0000313" key="2">
    <source>
        <dbReference type="EMBL" id="MFC6007585.1"/>
    </source>
</evidence>
<sequence>MMLFPLVVLIGILMVGGFVVALVLASKREKGRKAALQAFAQAGGWLLAGRDDRWVGAFQGAPFGQGSDRHADDVCDRVVGGQRQVAFTHRFTTYETVTSTDANGRTVTTQQRRDHAYRVLAVALPVPLGRVVVSRERLGDRLLRAFGGQDIEIEHADFNRRYRVRADDEKLAVDLLNPRTVERLLARDDASLRVDGGWVIVVDAGQLVPEFVEDRLRLVADLLAGVPRFVWLDHGYQPEQV</sequence>
<organism evidence="2 3">
    <name type="scientific">Angustibacter luteus</name>
    <dbReference type="NCBI Taxonomy" id="658456"/>
    <lineage>
        <taxon>Bacteria</taxon>
        <taxon>Bacillati</taxon>
        <taxon>Actinomycetota</taxon>
        <taxon>Actinomycetes</taxon>
        <taxon>Kineosporiales</taxon>
        <taxon>Kineosporiaceae</taxon>
    </lineage>
</organism>
<accession>A0ABW1JF73</accession>
<keyword evidence="1" id="KW-0812">Transmembrane</keyword>
<keyword evidence="1" id="KW-1133">Transmembrane helix</keyword>
<dbReference type="EMBL" id="JBHSRD010000004">
    <property type="protein sequence ID" value="MFC6007585.1"/>
    <property type="molecule type" value="Genomic_DNA"/>
</dbReference>
<keyword evidence="1" id="KW-0472">Membrane</keyword>
<dbReference type="RefSeq" id="WP_345715825.1">
    <property type="nucleotide sequence ID" value="NZ_BAABFP010000002.1"/>
</dbReference>
<evidence type="ECO:0000256" key="1">
    <source>
        <dbReference type="SAM" id="Phobius"/>
    </source>
</evidence>
<keyword evidence="3" id="KW-1185">Reference proteome</keyword>